<sequence>MTATPQWQLLCIVGLRINFISLIIRKLQVCSLVEVGQFWLGKCLNKFYGNHSDRYKHNHEGDVNRLACRSKHFYLQINTCLTVTEGYRLVPEPYTSQKYEEICPPQVEELCYVTDGSYTKEEVHGSVH</sequence>
<gene>
    <name evidence="2" type="ORF">HU200_004485</name>
</gene>
<dbReference type="InterPro" id="IPR036915">
    <property type="entry name" value="Cyclin-like_sf"/>
</dbReference>
<comment type="caution">
    <text evidence="2">The sequence shown here is derived from an EMBL/GenBank/DDBJ whole genome shotgun (WGS) entry which is preliminary data.</text>
</comment>
<dbReference type="Proteomes" id="UP000636709">
    <property type="component" value="Unassembled WGS sequence"/>
</dbReference>
<dbReference type="Gene3D" id="1.10.472.10">
    <property type="entry name" value="Cyclin-like"/>
    <property type="match status" value="1"/>
</dbReference>
<keyword evidence="3" id="KW-1185">Reference proteome</keyword>
<evidence type="ECO:0000313" key="3">
    <source>
        <dbReference type="Proteomes" id="UP000636709"/>
    </source>
</evidence>
<dbReference type="InterPro" id="IPR006671">
    <property type="entry name" value="Cyclin_N"/>
</dbReference>
<proteinExistence type="predicted"/>
<reference evidence="2" key="1">
    <citation type="submission" date="2020-07" db="EMBL/GenBank/DDBJ databases">
        <title>Genome sequence and genetic diversity analysis of an under-domesticated orphan crop, white fonio (Digitaria exilis).</title>
        <authorList>
            <person name="Bennetzen J.L."/>
            <person name="Chen S."/>
            <person name="Ma X."/>
            <person name="Wang X."/>
            <person name="Yssel A.E.J."/>
            <person name="Chaluvadi S.R."/>
            <person name="Johnson M."/>
            <person name="Gangashetty P."/>
            <person name="Hamidou F."/>
            <person name="Sanogo M.D."/>
            <person name="Zwaenepoel A."/>
            <person name="Wallace J."/>
            <person name="Van De Peer Y."/>
            <person name="Van Deynze A."/>
        </authorList>
    </citation>
    <scope>NUCLEOTIDE SEQUENCE</scope>
    <source>
        <tissue evidence="2">Leaves</tissue>
    </source>
</reference>
<evidence type="ECO:0000259" key="1">
    <source>
        <dbReference type="Pfam" id="PF00134"/>
    </source>
</evidence>
<evidence type="ECO:0000313" key="2">
    <source>
        <dbReference type="EMBL" id="KAF8775552.1"/>
    </source>
</evidence>
<dbReference type="OrthoDB" id="5590282at2759"/>
<dbReference type="EMBL" id="JACEFO010000306">
    <property type="protein sequence ID" value="KAF8775552.1"/>
    <property type="molecule type" value="Genomic_DNA"/>
</dbReference>
<accession>A0A835FVT1</accession>
<protein>
    <recommendedName>
        <fullName evidence="1">Cyclin N-terminal domain-containing protein</fullName>
    </recommendedName>
</protein>
<organism evidence="2 3">
    <name type="scientific">Digitaria exilis</name>
    <dbReference type="NCBI Taxonomy" id="1010633"/>
    <lineage>
        <taxon>Eukaryota</taxon>
        <taxon>Viridiplantae</taxon>
        <taxon>Streptophyta</taxon>
        <taxon>Embryophyta</taxon>
        <taxon>Tracheophyta</taxon>
        <taxon>Spermatophyta</taxon>
        <taxon>Magnoliopsida</taxon>
        <taxon>Liliopsida</taxon>
        <taxon>Poales</taxon>
        <taxon>Poaceae</taxon>
        <taxon>PACMAD clade</taxon>
        <taxon>Panicoideae</taxon>
        <taxon>Panicodae</taxon>
        <taxon>Paniceae</taxon>
        <taxon>Anthephorinae</taxon>
        <taxon>Digitaria</taxon>
    </lineage>
</organism>
<dbReference type="AlphaFoldDB" id="A0A835FVT1"/>
<name>A0A835FVT1_9POAL</name>
<feature type="domain" description="Cyclin N-terminal" evidence="1">
    <location>
        <begin position="98"/>
        <end position="123"/>
    </location>
</feature>
<dbReference type="SUPFAM" id="SSF47954">
    <property type="entry name" value="Cyclin-like"/>
    <property type="match status" value="1"/>
</dbReference>
<dbReference type="Pfam" id="PF00134">
    <property type="entry name" value="Cyclin_N"/>
    <property type="match status" value="1"/>
</dbReference>